<dbReference type="STRING" id="1503925.TH53_07145"/>
<accession>A0A0D0F8C1</accession>
<sequence>MKTIKISGFTICLMLSILSLTACGQRDNAIQKNEGKGFAVLELFTSEGCSSCPPADELLAELQKDQQGKEVYLLAYHVDYWDRQGWKDVFSQADYSKRQVQYGHWLDKPQIYTPQVVINGKAEFVGSEEFAIRNAISAGLAEGPASALKLEAYQGKDGLNVHYQATGRLKGSVLAVAVVQKSAVSKVEGGENAGHTLSHVQIVRKLQTYPLSEKGDGVVTVAVPKDLHTADFEILGLLQDKNKGEILGAAKAEWRKL</sequence>
<evidence type="ECO:0008006" key="4">
    <source>
        <dbReference type="Google" id="ProtNLM"/>
    </source>
</evidence>
<dbReference type="InterPro" id="IPR036249">
    <property type="entry name" value="Thioredoxin-like_sf"/>
</dbReference>
<feature type="signal peptide" evidence="1">
    <location>
        <begin position="1"/>
        <end position="22"/>
    </location>
</feature>
<dbReference type="InterPro" id="IPR010634">
    <property type="entry name" value="DUF1223"/>
</dbReference>
<evidence type="ECO:0000313" key="2">
    <source>
        <dbReference type="EMBL" id="KIO77893.1"/>
    </source>
</evidence>
<keyword evidence="3" id="KW-1185">Reference proteome</keyword>
<organism evidence="2 3">
    <name type="scientific">Pedobacter lusitanus</name>
    <dbReference type="NCBI Taxonomy" id="1503925"/>
    <lineage>
        <taxon>Bacteria</taxon>
        <taxon>Pseudomonadati</taxon>
        <taxon>Bacteroidota</taxon>
        <taxon>Sphingobacteriia</taxon>
        <taxon>Sphingobacteriales</taxon>
        <taxon>Sphingobacteriaceae</taxon>
        <taxon>Pedobacter</taxon>
    </lineage>
</organism>
<dbReference type="SUPFAM" id="SSF52833">
    <property type="entry name" value="Thioredoxin-like"/>
    <property type="match status" value="1"/>
</dbReference>
<dbReference type="OrthoDB" id="9808254at2"/>
<dbReference type="EMBL" id="JXRA01000028">
    <property type="protein sequence ID" value="KIO77893.1"/>
    <property type="molecule type" value="Genomic_DNA"/>
</dbReference>
<dbReference type="Proteomes" id="UP000032049">
    <property type="component" value="Unassembled WGS sequence"/>
</dbReference>
<dbReference type="AlphaFoldDB" id="A0A0D0F8C1"/>
<gene>
    <name evidence="2" type="ORF">TH53_07145</name>
</gene>
<keyword evidence="1" id="KW-0732">Signal</keyword>
<name>A0A0D0F8C1_9SPHI</name>
<comment type="caution">
    <text evidence="2">The sequence shown here is derived from an EMBL/GenBank/DDBJ whole genome shotgun (WGS) entry which is preliminary data.</text>
</comment>
<dbReference type="RefSeq" id="WP_041880137.1">
    <property type="nucleotide sequence ID" value="NZ_CP157278.1"/>
</dbReference>
<proteinExistence type="predicted"/>
<protein>
    <recommendedName>
        <fullName evidence="4">DUF1223 domain-containing protein</fullName>
    </recommendedName>
</protein>
<evidence type="ECO:0000313" key="3">
    <source>
        <dbReference type="Proteomes" id="UP000032049"/>
    </source>
</evidence>
<dbReference type="PROSITE" id="PS51257">
    <property type="entry name" value="PROKAR_LIPOPROTEIN"/>
    <property type="match status" value="1"/>
</dbReference>
<dbReference type="PANTHER" id="PTHR36057:SF1">
    <property type="entry name" value="LIPOPROTEIN LIPID ATTACHMENT SITE-LIKE PROTEIN, PUTATIVE (DUF1223)-RELATED"/>
    <property type="match status" value="1"/>
</dbReference>
<evidence type="ECO:0000256" key="1">
    <source>
        <dbReference type="SAM" id="SignalP"/>
    </source>
</evidence>
<reference evidence="2 3" key="1">
    <citation type="submission" date="2015-01" db="EMBL/GenBank/DDBJ databases">
        <title>Draft genome sequence of Pedobacter sp. NL19 isolated from sludge of an effluent treatment pond in an abandoned uranium mine.</title>
        <authorList>
            <person name="Santos T."/>
            <person name="Caetano T."/>
            <person name="Covas C."/>
            <person name="Cruz A."/>
            <person name="Mendo S."/>
        </authorList>
    </citation>
    <scope>NUCLEOTIDE SEQUENCE [LARGE SCALE GENOMIC DNA]</scope>
    <source>
        <strain evidence="2 3">NL19</strain>
    </source>
</reference>
<dbReference type="PANTHER" id="PTHR36057">
    <property type="match status" value="1"/>
</dbReference>
<feature type="chain" id="PRO_5002226753" description="DUF1223 domain-containing protein" evidence="1">
    <location>
        <begin position="23"/>
        <end position="257"/>
    </location>
</feature>
<dbReference type="Pfam" id="PF06764">
    <property type="entry name" value="DUF1223"/>
    <property type="match status" value="1"/>
</dbReference>